<dbReference type="InterPro" id="IPR013737">
    <property type="entry name" value="Bac_rhamnosid_N"/>
</dbReference>
<accession>A0ABV1FQ66</accession>
<evidence type="ECO:0000313" key="2">
    <source>
        <dbReference type="EMBL" id="MEQ2486513.1"/>
    </source>
</evidence>
<gene>
    <name evidence="2" type="ORF">AAAT34_05505</name>
</gene>
<protein>
    <recommendedName>
        <fullName evidence="1">Bacterial alpha-L-rhamnosidase N-terminal domain-containing protein</fullName>
    </recommendedName>
</protein>
<dbReference type="Gene3D" id="2.60.120.260">
    <property type="entry name" value="Galactose-binding domain-like"/>
    <property type="match status" value="1"/>
</dbReference>
<name>A0ABV1FQ66_9BACT</name>
<keyword evidence="3" id="KW-1185">Reference proteome</keyword>
<evidence type="ECO:0000313" key="3">
    <source>
        <dbReference type="Proteomes" id="UP001487296"/>
    </source>
</evidence>
<dbReference type="Pfam" id="PF08531">
    <property type="entry name" value="Bac_rhamnosid_N"/>
    <property type="match status" value="1"/>
</dbReference>
<dbReference type="EMBL" id="JBBNFP010000015">
    <property type="protein sequence ID" value="MEQ2486513.1"/>
    <property type="molecule type" value="Genomic_DNA"/>
</dbReference>
<dbReference type="Proteomes" id="UP001487296">
    <property type="component" value="Unassembled WGS sequence"/>
</dbReference>
<sequence length="300" mass="34146">MALCWLTTLCAQEFGSHWIRIPQPDSLSHVWFRQTYVEDGLPLEARVTVASPGYYKLYVNECNVGTALFYPPRLQADSQPVAMTFDVTPFLRADTNVVALCYAPSYPHVDSSQVSVQFFGVDASGAPFSRFSDGGWLCRRANSRWTVEGKEHVDGRLHDASWKAAWFNPALWLTADERKAAEGSKVTYLSATHPVLRHVHTDGYRYFDRDGCSVSYEFGVGFHGMIRLTLREARRGERISYDGLEYVCNGQLDEQAYPVFRMADYRRVRVTGDRRFKRDQITVVEAIQTAYEPDGDGLPW</sequence>
<reference evidence="2 3" key="1">
    <citation type="submission" date="2024-04" db="EMBL/GenBank/DDBJ databases">
        <title>Human intestinal bacterial collection.</title>
        <authorList>
            <person name="Pauvert C."/>
            <person name="Hitch T.C.A."/>
            <person name="Clavel T."/>
        </authorList>
    </citation>
    <scope>NUCLEOTIDE SEQUENCE [LARGE SCALE GENOMIC DNA]</scope>
    <source>
        <strain evidence="2 3">CLA-AA-H145</strain>
    </source>
</reference>
<proteinExistence type="predicted"/>
<evidence type="ECO:0000259" key="1">
    <source>
        <dbReference type="Pfam" id="PF08531"/>
    </source>
</evidence>
<feature type="domain" description="Bacterial alpha-L-rhamnosidase N-terminal" evidence="1">
    <location>
        <begin position="44"/>
        <end position="100"/>
    </location>
</feature>
<organism evidence="2 3">
    <name type="scientific">Hallella faecis</name>
    <dbReference type="NCBI Taxonomy" id="2841596"/>
    <lineage>
        <taxon>Bacteria</taxon>
        <taxon>Pseudomonadati</taxon>
        <taxon>Bacteroidota</taxon>
        <taxon>Bacteroidia</taxon>
        <taxon>Bacteroidales</taxon>
        <taxon>Prevotellaceae</taxon>
        <taxon>Hallella</taxon>
    </lineage>
</organism>
<comment type="caution">
    <text evidence="2">The sequence shown here is derived from an EMBL/GenBank/DDBJ whole genome shotgun (WGS) entry which is preliminary data.</text>
</comment>